<feature type="region of interest" description="RNA binding" evidence="6">
    <location>
        <begin position="261"/>
        <end position="267"/>
    </location>
</feature>
<keyword evidence="2 6" id="KW-0808">Transferase</keyword>
<evidence type="ECO:0000256" key="6">
    <source>
        <dbReference type="HAMAP-Rule" id="MF_00168"/>
    </source>
</evidence>
<name>A0A1U7J5H8_9CYAN</name>
<dbReference type="GO" id="GO:0005829">
    <property type="term" value="C:cytosol"/>
    <property type="evidence" value="ECO:0007669"/>
    <property type="project" value="TreeGrafter"/>
</dbReference>
<dbReference type="InterPro" id="IPR004803">
    <property type="entry name" value="TGT"/>
</dbReference>
<dbReference type="Proteomes" id="UP000185557">
    <property type="component" value="Unassembled WGS sequence"/>
</dbReference>
<reference evidence="8 9" key="1">
    <citation type="submission" date="2016-11" db="EMBL/GenBank/DDBJ databases">
        <title>Draft Genome Sequences of Nine Cyanobacterial Strains from Diverse Habitats.</title>
        <authorList>
            <person name="Zhu T."/>
            <person name="Hou S."/>
            <person name="Lu X."/>
            <person name="Hess W.R."/>
        </authorList>
    </citation>
    <scope>NUCLEOTIDE SEQUENCE [LARGE SCALE GENOMIC DNA]</scope>
    <source>
        <strain evidence="8 9">NIES-30</strain>
    </source>
</reference>
<accession>A0A1U7J5H8</accession>
<keyword evidence="1 6" id="KW-0328">Glycosyltransferase</keyword>
<protein>
    <recommendedName>
        <fullName evidence="6">Queuine tRNA-ribosyltransferase</fullName>
        <ecNumber evidence="6">2.4.2.29</ecNumber>
    </recommendedName>
    <alternativeName>
        <fullName evidence="6">Guanine insertion enzyme</fullName>
    </alternativeName>
    <alternativeName>
        <fullName evidence="6">tRNA-guanine transglycosylase</fullName>
    </alternativeName>
</protein>
<gene>
    <name evidence="6" type="primary">tgt</name>
    <name evidence="8" type="ORF">NIES30_11865</name>
</gene>
<proteinExistence type="inferred from homology"/>
<dbReference type="PANTHER" id="PTHR46499">
    <property type="entry name" value="QUEUINE TRNA-RIBOSYLTRANSFERASE"/>
    <property type="match status" value="1"/>
</dbReference>
<feature type="binding site" evidence="6">
    <location>
        <position position="349"/>
    </location>
    <ligand>
        <name>Zn(2+)</name>
        <dbReference type="ChEBI" id="CHEBI:29105"/>
    </ligand>
</feature>
<dbReference type="HAMAP" id="MF_00168">
    <property type="entry name" value="Q_tRNA_Tgt"/>
    <property type="match status" value="1"/>
</dbReference>
<evidence type="ECO:0000259" key="7">
    <source>
        <dbReference type="Pfam" id="PF01702"/>
    </source>
</evidence>
<organism evidence="8 9">
    <name type="scientific">Phormidium tenue NIES-30</name>
    <dbReference type="NCBI Taxonomy" id="549789"/>
    <lineage>
        <taxon>Bacteria</taxon>
        <taxon>Bacillati</taxon>
        <taxon>Cyanobacteriota</taxon>
        <taxon>Cyanophyceae</taxon>
        <taxon>Oscillatoriophycideae</taxon>
        <taxon>Oscillatoriales</taxon>
        <taxon>Oscillatoriaceae</taxon>
        <taxon>Phormidium</taxon>
    </lineage>
</organism>
<feature type="binding site" evidence="6">
    <location>
        <position position="203"/>
    </location>
    <ligand>
        <name>substrate</name>
    </ligand>
</feature>
<dbReference type="Gene3D" id="3.20.20.105">
    <property type="entry name" value="Queuine tRNA-ribosyltransferase-like"/>
    <property type="match status" value="1"/>
</dbReference>
<feature type="active site" description="Proton acceptor" evidence="6">
    <location>
        <position position="107"/>
    </location>
</feature>
<keyword evidence="3 6" id="KW-0819">tRNA processing</keyword>
<dbReference type="GO" id="GO:0008479">
    <property type="term" value="F:tRNA-guanosine(34) queuine transglycosylase activity"/>
    <property type="evidence" value="ECO:0007669"/>
    <property type="project" value="UniProtKB-UniRule"/>
</dbReference>
<dbReference type="SUPFAM" id="SSF51713">
    <property type="entry name" value="tRNA-guanine transglycosylase"/>
    <property type="match status" value="1"/>
</dbReference>
<keyword evidence="6" id="KW-0479">Metal-binding</keyword>
<feature type="region of interest" description="RNA binding; important for wobble base 34 recognition" evidence="6">
    <location>
        <begin position="285"/>
        <end position="289"/>
    </location>
</feature>
<evidence type="ECO:0000256" key="4">
    <source>
        <dbReference type="ARBA" id="ARBA00022785"/>
    </source>
</evidence>
<dbReference type="GO" id="GO:0046872">
    <property type="term" value="F:metal ion binding"/>
    <property type="evidence" value="ECO:0007669"/>
    <property type="project" value="UniProtKB-KW"/>
</dbReference>
<dbReference type="EC" id="2.4.2.29" evidence="6"/>
<comment type="function">
    <text evidence="6">Catalyzes the base-exchange of a guanine (G) residue with the queuine precursor 7-aminomethyl-7-deazaguanine (PreQ1) at position 34 (anticodon wobble position) in tRNAs with GU(N) anticodons (tRNA-Asp, -Asn, -His and -Tyr). Catalysis occurs through a double-displacement mechanism. The nucleophile active site attacks the C1' of nucleotide 34 to detach the guanine base from the RNA, forming a covalent enzyme-RNA intermediate. The proton acceptor active site deprotonates the incoming PreQ1, allowing a nucleophilic attack on the C1' of the ribose to form the product. After dissociation, two additional enzymatic reactions on the tRNA convert PreQ1 to queuine (Q), resulting in the hypermodified nucleoside queuosine (7-(((4,5-cis-dihydroxy-2-cyclopenten-1-yl)amino)methyl)-7-deazaguanosine).</text>
</comment>
<evidence type="ECO:0000256" key="2">
    <source>
        <dbReference type="ARBA" id="ARBA00022679"/>
    </source>
</evidence>
<dbReference type="InterPro" id="IPR036511">
    <property type="entry name" value="TGT-like_sf"/>
</dbReference>
<comment type="pathway">
    <text evidence="6">tRNA modification; tRNA-queuosine biosynthesis.</text>
</comment>
<dbReference type="InterPro" id="IPR002616">
    <property type="entry name" value="tRNA_ribo_trans-like"/>
</dbReference>
<evidence type="ECO:0000256" key="1">
    <source>
        <dbReference type="ARBA" id="ARBA00022676"/>
    </source>
</evidence>
<feature type="binding site" evidence="6">
    <location>
        <position position="318"/>
    </location>
    <ligand>
        <name>Zn(2+)</name>
        <dbReference type="ChEBI" id="CHEBI:29105"/>
    </ligand>
</feature>
<comment type="caution">
    <text evidence="8">The sequence shown here is derived from an EMBL/GenBank/DDBJ whole genome shotgun (WGS) entry which is preliminary data.</text>
</comment>
<evidence type="ECO:0000313" key="9">
    <source>
        <dbReference type="Proteomes" id="UP000185557"/>
    </source>
</evidence>
<dbReference type="NCBIfam" id="TIGR00449">
    <property type="entry name" value="tgt_general"/>
    <property type="match status" value="1"/>
</dbReference>
<comment type="cofactor">
    <cofactor evidence="6">
        <name>Zn(2+)</name>
        <dbReference type="ChEBI" id="CHEBI:29105"/>
    </cofactor>
    <text evidence="6">Binds 1 zinc ion per subunit.</text>
</comment>
<comment type="subunit">
    <text evidence="6">Homodimer. Within each dimer, one monomer is responsible for RNA recognition and catalysis, while the other monomer binds to the replacement base PreQ1.</text>
</comment>
<dbReference type="EMBL" id="MRCG01000008">
    <property type="protein sequence ID" value="OKH47857.1"/>
    <property type="molecule type" value="Genomic_DNA"/>
</dbReference>
<dbReference type="GO" id="GO:0008616">
    <property type="term" value="P:tRNA queuosine(34) biosynthetic process"/>
    <property type="evidence" value="ECO:0007669"/>
    <property type="project" value="UniProtKB-UniRule"/>
</dbReference>
<keyword evidence="9" id="KW-1185">Reference proteome</keyword>
<comment type="similarity">
    <text evidence="6">Belongs to the queuine tRNA-ribosyltransferase family.</text>
</comment>
<feature type="binding site" evidence="6">
    <location>
        <position position="230"/>
    </location>
    <ligand>
        <name>substrate</name>
    </ligand>
</feature>
<feature type="binding site" evidence="6">
    <location>
        <position position="320"/>
    </location>
    <ligand>
        <name>Zn(2+)</name>
        <dbReference type="ChEBI" id="CHEBI:29105"/>
    </ligand>
</feature>
<evidence type="ECO:0000313" key="8">
    <source>
        <dbReference type="EMBL" id="OKH47857.1"/>
    </source>
</evidence>
<feature type="binding site" evidence="6">
    <location>
        <position position="323"/>
    </location>
    <ligand>
        <name>Zn(2+)</name>
        <dbReference type="ChEBI" id="CHEBI:29105"/>
    </ligand>
</feature>
<keyword evidence="4 6" id="KW-0671">Queuosine biosynthesis</keyword>
<feature type="active site" description="Nucleophile" evidence="6">
    <location>
        <position position="280"/>
    </location>
</feature>
<dbReference type="AlphaFoldDB" id="A0A1U7J5H8"/>
<feature type="domain" description="tRNA-guanine(15) transglycosylase-like" evidence="7">
    <location>
        <begin position="28"/>
        <end position="378"/>
    </location>
</feature>
<evidence type="ECO:0000256" key="5">
    <source>
        <dbReference type="ARBA" id="ARBA00050112"/>
    </source>
</evidence>
<sequence length="392" mass="43401">MRPVFSLSDRFILTKAFSFSCDARCSHTQARAGTFTTPHGPVHTPRFMPVGTLANVKTVTPAQLATTGAQMVLSNTYHLHLQPGEDIVAEAGGLHRFMGWDGPMLTDSGGFQVFSLSQMRTITEDGVTFKSPKDGRIINIRPETSIQIQNDLGADVIMAFDECPPYPCSRETIKASTDRTWRWLQRCVEAHQRPDQALFGIVQGGVYPDLRTEAAQQLATLDLPGYAIGGVSVGEPPELIETIVKATAPCLPEHKPRYLMGVGTYREMTQAIAAGVDLFDCVIPTRLARHGAALVAGERWNLKNQRFRRDYTPIDAACPCYTCQNFTRAYLCHLIHAKEMLAFTLISIHNITELVRFTQRIREAILGDRFTTEFAHWLAPNAIAADLDAPPS</sequence>
<dbReference type="NCBIfam" id="TIGR00430">
    <property type="entry name" value="Q_tRNA_tgt"/>
    <property type="match status" value="1"/>
</dbReference>
<feature type="binding site" evidence="6">
    <location>
        <begin position="107"/>
        <end position="111"/>
    </location>
    <ligand>
        <name>substrate</name>
    </ligand>
</feature>
<evidence type="ECO:0000256" key="3">
    <source>
        <dbReference type="ARBA" id="ARBA00022694"/>
    </source>
</evidence>
<dbReference type="STRING" id="549789.NIES30_11865"/>
<dbReference type="Pfam" id="PF01702">
    <property type="entry name" value="TGT"/>
    <property type="match status" value="1"/>
</dbReference>
<dbReference type="InterPro" id="IPR050076">
    <property type="entry name" value="ArchSynthase1/Queuine_TRR"/>
</dbReference>
<comment type="catalytic activity">
    <reaction evidence="5 6">
        <text>7-aminomethyl-7-carbaguanine + guanosine(34) in tRNA = 7-aminomethyl-7-carbaguanosine(34) in tRNA + guanine</text>
        <dbReference type="Rhea" id="RHEA:24104"/>
        <dbReference type="Rhea" id="RHEA-COMP:10341"/>
        <dbReference type="Rhea" id="RHEA-COMP:10342"/>
        <dbReference type="ChEBI" id="CHEBI:16235"/>
        <dbReference type="ChEBI" id="CHEBI:58703"/>
        <dbReference type="ChEBI" id="CHEBI:74269"/>
        <dbReference type="ChEBI" id="CHEBI:82833"/>
        <dbReference type="EC" id="2.4.2.29"/>
    </reaction>
</comment>
<feature type="binding site" evidence="6">
    <location>
        <position position="161"/>
    </location>
    <ligand>
        <name>substrate</name>
    </ligand>
</feature>
<dbReference type="PANTHER" id="PTHR46499:SF1">
    <property type="entry name" value="QUEUINE TRNA-RIBOSYLTRANSFERASE"/>
    <property type="match status" value="1"/>
</dbReference>
<dbReference type="FunFam" id="3.20.20.105:FF:000001">
    <property type="entry name" value="Queuine tRNA-ribosyltransferase"/>
    <property type="match status" value="1"/>
</dbReference>
<keyword evidence="6" id="KW-0862">Zinc</keyword>
<dbReference type="UniPathway" id="UPA00392"/>